<name>A0A1Y6BLE6_9BACT</name>
<proteinExistence type="predicted"/>
<feature type="signal peptide" evidence="1">
    <location>
        <begin position="1"/>
        <end position="19"/>
    </location>
</feature>
<organism evidence="2 3">
    <name type="scientific">Pseudobacteriovorax antillogorgiicola</name>
    <dbReference type="NCBI Taxonomy" id="1513793"/>
    <lineage>
        <taxon>Bacteria</taxon>
        <taxon>Pseudomonadati</taxon>
        <taxon>Bdellovibrionota</taxon>
        <taxon>Oligoflexia</taxon>
        <taxon>Oligoflexales</taxon>
        <taxon>Pseudobacteriovoracaceae</taxon>
        <taxon>Pseudobacteriovorax</taxon>
    </lineage>
</organism>
<dbReference type="AlphaFoldDB" id="A0A1Y6BLE6"/>
<accession>A0A1Y6BLE6</accession>
<reference evidence="3" key="1">
    <citation type="submission" date="2017-04" db="EMBL/GenBank/DDBJ databases">
        <authorList>
            <person name="Varghese N."/>
            <person name="Submissions S."/>
        </authorList>
    </citation>
    <scope>NUCLEOTIDE SEQUENCE [LARGE SCALE GENOMIC DNA]</scope>
    <source>
        <strain evidence="3">RKEM611</strain>
    </source>
</reference>
<keyword evidence="1" id="KW-0732">Signal</keyword>
<protein>
    <submittedName>
        <fullName evidence="2">Uncharacterized protein</fullName>
    </submittedName>
</protein>
<gene>
    <name evidence="2" type="ORF">SAMN06296036_106132</name>
</gene>
<keyword evidence="3" id="KW-1185">Reference proteome</keyword>
<evidence type="ECO:0000256" key="1">
    <source>
        <dbReference type="SAM" id="SignalP"/>
    </source>
</evidence>
<evidence type="ECO:0000313" key="2">
    <source>
        <dbReference type="EMBL" id="SMF17666.1"/>
    </source>
</evidence>
<dbReference type="STRING" id="1513793.SAMN06296036_106132"/>
<feature type="chain" id="PRO_5012464235" evidence="1">
    <location>
        <begin position="20"/>
        <end position="154"/>
    </location>
</feature>
<evidence type="ECO:0000313" key="3">
    <source>
        <dbReference type="Proteomes" id="UP000192907"/>
    </source>
</evidence>
<sequence>MKKLILVAQLVGAASASYGADALGLLDGVNKSLGALSRIRTEVVASSVHQDSENPFPTTVKFVGNRYDSQIETKMEDIEDALISAGNKLSDAAQLIPKHEGYNLFFSACGEIIGTNIKVERTISYAGKSKLFAPQEFTELLTELEAALDDAACR</sequence>
<dbReference type="RefSeq" id="WP_132317887.1">
    <property type="nucleotide sequence ID" value="NZ_FWZT01000006.1"/>
</dbReference>
<dbReference type="Proteomes" id="UP000192907">
    <property type="component" value="Unassembled WGS sequence"/>
</dbReference>
<dbReference type="EMBL" id="FWZT01000006">
    <property type="protein sequence ID" value="SMF17666.1"/>
    <property type="molecule type" value="Genomic_DNA"/>
</dbReference>